<evidence type="ECO:0000256" key="1">
    <source>
        <dbReference type="SAM" id="MobiDB-lite"/>
    </source>
</evidence>
<feature type="region of interest" description="Disordered" evidence="1">
    <location>
        <begin position="82"/>
        <end position="107"/>
    </location>
</feature>
<gene>
    <name evidence="2" type="ORF">FB45DRAFT_877531</name>
</gene>
<feature type="compositionally biased region" description="Basic and acidic residues" evidence="1">
    <location>
        <begin position="82"/>
        <end position="91"/>
    </location>
</feature>
<sequence length="211" mass="22949">MALRLLDEELVSSVGRRLPARRLGPRRFGVRSRIIHGQDRAGGGQTNLILPAASRDVSHCHWCTEGGKHGGVALISSHNLKPETSKTKNNQDRGQGTQTAGVDKSDSTALFPRCSHGGVIPTQSLRYAPCSSAVPQLRPTRKVTPQRAAGNMGGRPIGPAAIARLRFRSGDEEERKPVLQMGDPGPDTSSARVAYEEEAFYEIFGRLTWWS</sequence>
<accession>A0AAD7B302</accession>
<evidence type="ECO:0000313" key="3">
    <source>
        <dbReference type="Proteomes" id="UP001221142"/>
    </source>
</evidence>
<protein>
    <submittedName>
        <fullName evidence="2">Uncharacterized protein</fullName>
    </submittedName>
</protein>
<dbReference type="Proteomes" id="UP001221142">
    <property type="component" value="Unassembled WGS sequence"/>
</dbReference>
<reference evidence="2" key="1">
    <citation type="submission" date="2023-03" db="EMBL/GenBank/DDBJ databases">
        <title>Massive genome expansion in bonnet fungi (Mycena s.s.) driven by repeated elements and novel gene families across ecological guilds.</title>
        <authorList>
            <consortium name="Lawrence Berkeley National Laboratory"/>
            <person name="Harder C.B."/>
            <person name="Miyauchi S."/>
            <person name="Viragh M."/>
            <person name="Kuo A."/>
            <person name="Thoen E."/>
            <person name="Andreopoulos B."/>
            <person name="Lu D."/>
            <person name="Skrede I."/>
            <person name="Drula E."/>
            <person name="Henrissat B."/>
            <person name="Morin E."/>
            <person name="Kohler A."/>
            <person name="Barry K."/>
            <person name="LaButti K."/>
            <person name="Morin E."/>
            <person name="Salamov A."/>
            <person name="Lipzen A."/>
            <person name="Mereny Z."/>
            <person name="Hegedus B."/>
            <person name="Baldrian P."/>
            <person name="Stursova M."/>
            <person name="Weitz H."/>
            <person name="Taylor A."/>
            <person name="Grigoriev I.V."/>
            <person name="Nagy L.G."/>
            <person name="Martin F."/>
            <person name="Kauserud H."/>
        </authorList>
    </citation>
    <scope>NUCLEOTIDE SEQUENCE</scope>
    <source>
        <strain evidence="2">9284</strain>
    </source>
</reference>
<comment type="caution">
    <text evidence="2">The sequence shown here is derived from an EMBL/GenBank/DDBJ whole genome shotgun (WGS) entry which is preliminary data.</text>
</comment>
<keyword evidence="3" id="KW-1185">Reference proteome</keyword>
<proteinExistence type="predicted"/>
<evidence type="ECO:0000313" key="2">
    <source>
        <dbReference type="EMBL" id="KAJ7607967.1"/>
    </source>
</evidence>
<dbReference type="EMBL" id="JARKIF010000047">
    <property type="protein sequence ID" value="KAJ7607967.1"/>
    <property type="molecule type" value="Genomic_DNA"/>
</dbReference>
<feature type="region of interest" description="Disordered" evidence="1">
    <location>
        <begin position="136"/>
        <end position="158"/>
    </location>
</feature>
<dbReference type="AlphaFoldDB" id="A0AAD7B302"/>
<name>A0AAD7B302_9AGAR</name>
<organism evidence="2 3">
    <name type="scientific">Roridomyces roridus</name>
    <dbReference type="NCBI Taxonomy" id="1738132"/>
    <lineage>
        <taxon>Eukaryota</taxon>
        <taxon>Fungi</taxon>
        <taxon>Dikarya</taxon>
        <taxon>Basidiomycota</taxon>
        <taxon>Agaricomycotina</taxon>
        <taxon>Agaricomycetes</taxon>
        <taxon>Agaricomycetidae</taxon>
        <taxon>Agaricales</taxon>
        <taxon>Marasmiineae</taxon>
        <taxon>Mycenaceae</taxon>
        <taxon>Roridomyces</taxon>
    </lineage>
</organism>